<dbReference type="InterPro" id="IPR001514">
    <property type="entry name" value="DNA-dir_RNA_pol_30-40kDasu_CS"/>
</dbReference>
<evidence type="ECO:0000256" key="3">
    <source>
        <dbReference type="ARBA" id="ARBA00022478"/>
    </source>
</evidence>
<dbReference type="PANTHER" id="PTHR11800">
    <property type="entry name" value="DNA-DIRECTED RNA POLYMERASE"/>
    <property type="match status" value="1"/>
</dbReference>
<protein>
    <recommendedName>
        <fullName evidence="2">DNA-directed RNA polymerases I and III subunit RPAC1</fullName>
    </recommendedName>
</protein>
<accession>A0A1W5DAX7</accession>
<evidence type="ECO:0000313" key="9">
    <source>
        <dbReference type="Proteomes" id="UP000192927"/>
    </source>
</evidence>
<dbReference type="SMART" id="SM00662">
    <property type="entry name" value="RPOLD"/>
    <property type="match status" value="1"/>
</dbReference>
<name>A0A1W5DAX7_9LECA</name>
<dbReference type="AlphaFoldDB" id="A0A1W5DAX7"/>
<dbReference type="SUPFAM" id="SSF56553">
    <property type="entry name" value="Insert subdomain of RNA polymerase alpha subunit"/>
    <property type="match status" value="1"/>
</dbReference>
<dbReference type="GO" id="GO:0003899">
    <property type="term" value="F:DNA-directed RNA polymerase activity"/>
    <property type="evidence" value="ECO:0007669"/>
    <property type="project" value="InterPro"/>
</dbReference>
<dbReference type="PROSITE" id="PS00446">
    <property type="entry name" value="RNA_POL_D_30KD"/>
    <property type="match status" value="1"/>
</dbReference>
<comment type="similarity">
    <text evidence="6">Belongs to the archaeal Rpo3/eukaryotic RPB3 RNA polymerase subunit family.</text>
</comment>
<evidence type="ECO:0000256" key="1">
    <source>
        <dbReference type="ARBA" id="ARBA00004123"/>
    </source>
</evidence>
<dbReference type="InterPro" id="IPR011263">
    <property type="entry name" value="DNA-dir_RNA_pol_RpoA/D/Rpb3"/>
</dbReference>
<evidence type="ECO:0000256" key="5">
    <source>
        <dbReference type="ARBA" id="ARBA00023242"/>
    </source>
</evidence>
<dbReference type="Pfam" id="PF01193">
    <property type="entry name" value="RNA_pol_L"/>
    <property type="match status" value="1"/>
</dbReference>
<dbReference type="SUPFAM" id="SSF55257">
    <property type="entry name" value="RBP11-like subunits of RNA polymerase"/>
    <property type="match status" value="1"/>
</dbReference>
<dbReference type="GO" id="GO:0055029">
    <property type="term" value="C:nuclear DNA-directed RNA polymerase complex"/>
    <property type="evidence" value="ECO:0007669"/>
    <property type="project" value="UniProtKB-ARBA"/>
</dbReference>
<feature type="domain" description="DNA-directed RNA polymerase RpoA/D/Rpb3-type" evidence="7">
    <location>
        <begin position="63"/>
        <end position="372"/>
    </location>
</feature>
<dbReference type="GO" id="GO:0005666">
    <property type="term" value="C:RNA polymerase III complex"/>
    <property type="evidence" value="ECO:0007669"/>
    <property type="project" value="TreeGrafter"/>
</dbReference>
<evidence type="ECO:0000313" key="8">
    <source>
        <dbReference type="EMBL" id="SLM40092.1"/>
    </source>
</evidence>
<dbReference type="GO" id="GO:0003677">
    <property type="term" value="F:DNA binding"/>
    <property type="evidence" value="ECO:0007669"/>
    <property type="project" value="InterPro"/>
</dbReference>
<dbReference type="PANTHER" id="PTHR11800:SF13">
    <property type="entry name" value="DNA-DIRECTED RNA POLYMERASES I AND III SUBUNIT RPAC1"/>
    <property type="match status" value="1"/>
</dbReference>
<organism evidence="8 9">
    <name type="scientific">Lasallia pustulata</name>
    <dbReference type="NCBI Taxonomy" id="136370"/>
    <lineage>
        <taxon>Eukaryota</taxon>
        <taxon>Fungi</taxon>
        <taxon>Dikarya</taxon>
        <taxon>Ascomycota</taxon>
        <taxon>Pezizomycotina</taxon>
        <taxon>Lecanoromycetes</taxon>
        <taxon>OSLEUM clade</taxon>
        <taxon>Umbilicariomycetidae</taxon>
        <taxon>Umbilicariales</taxon>
        <taxon>Umbilicariaceae</taxon>
        <taxon>Lasallia</taxon>
    </lineage>
</organism>
<dbReference type="InterPro" id="IPR011262">
    <property type="entry name" value="DNA-dir_RNA_pol_insert"/>
</dbReference>
<keyword evidence="3 8" id="KW-0240">DNA-directed RNA polymerase</keyword>
<dbReference type="CDD" id="cd07032">
    <property type="entry name" value="RNAP_I_II_AC40"/>
    <property type="match status" value="1"/>
</dbReference>
<dbReference type="Gene3D" id="3.30.1360.10">
    <property type="entry name" value="RNA polymerase, RBP11-like subunit"/>
    <property type="match status" value="1"/>
</dbReference>
<dbReference type="InterPro" id="IPR050518">
    <property type="entry name" value="Rpo3/RPB3_RNA_Pol_subunit"/>
</dbReference>
<evidence type="ECO:0000256" key="4">
    <source>
        <dbReference type="ARBA" id="ARBA00023163"/>
    </source>
</evidence>
<dbReference type="NCBIfam" id="NF001988">
    <property type="entry name" value="PRK00783.1"/>
    <property type="match status" value="1"/>
</dbReference>
<sequence>MAPEPMSQAELDRRKIVGVNAETVTNVTSTDFPGHYPGEDHQWSLKKFSDNFRVEFYKNDPYESSFSLIGIDASLANAFRRILIAEIPTLAIEFVFVHNNTSIVQDEVLAHRLGLVPLTGNLRGLNWLKWFQKPTDEDPEGSAPSDFNTVVLKMEVECTWADGYMEMLKRGEDDPAKLYKNAHVYARDIKFDAKGRQTQFFSEPDGSIRPVNPDILLAKMRPGQMIDIEMHCIKGIGADHAKFSPVATASYRLLPTITITKAILGTDAKKFARCFPRGVIGLEEVTEEDAAVDGSGYEGHVGEKKAVVKNAFKDTVSRECLRHDEFNGKVKLGRVRDHFIFSIESTGQFESGLLFLESIKVLKAKCTRLKRSLDNIMR</sequence>
<evidence type="ECO:0000256" key="2">
    <source>
        <dbReference type="ARBA" id="ARBA00022083"/>
    </source>
</evidence>
<dbReference type="InterPro" id="IPR033901">
    <property type="entry name" value="RNAPI/III_AC40"/>
</dbReference>
<dbReference type="Gene3D" id="2.170.120.12">
    <property type="entry name" value="DNA-directed RNA polymerase, insert domain"/>
    <property type="match status" value="1"/>
</dbReference>
<comment type="subcellular location">
    <subcellularLocation>
        <location evidence="1">Nucleus</location>
    </subcellularLocation>
</comment>
<dbReference type="InterPro" id="IPR036603">
    <property type="entry name" value="RBP11-like"/>
</dbReference>
<dbReference type="Pfam" id="PF01000">
    <property type="entry name" value="RNA_pol_A_bac"/>
    <property type="match status" value="1"/>
</dbReference>
<proteinExistence type="inferred from homology"/>
<keyword evidence="4" id="KW-0804">Transcription</keyword>
<dbReference type="GO" id="GO:0046983">
    <property type="term" value="F:protein dimerization activity"/>
    <property type="evidence" value="ECO:0007669"/>
    <property type="project" value="InterPro"/>
</dbReference>
<evidence type="ECO:0000259" key="7">
    <source>
        <dbReference type="SMART" id="SM00662"/>
    </source>
</evidence>
<dbReference type="InterPro" id="IPR036643">
    <property type="entry name" value="RNApol_insert_sf"/>
</dbReference>
<dbReference type="EMBL" id="FWEW01003623">
    <property type="protein sequence ID" value="SLM40092.1"/>
    <property type="molecule type" value="Genomic_DNA"/>
</dbReference>
<keyword evidence="9" id="KW-1185">Reference proteome</keyword>
<dbReference type="GO" id="GO:0005736">
    <property type="term" value="C:RNA polymerase I complex"/>
    <property type="evidence" value="ECO:0007669"/>
    <property type="project" value="TreeGrafter"/>
</dbReference>
<dbReference type="Proteomes" id="UP000192927">
    <property type="component" value="Unassembled WGS sequence"/>
</dbReference>
<dbReference type="HAMAP" id="MF_00320">
    <property type="entry name" value="RNApol_arch_Rpo3"/>
    <property type="match status" value="1"/>
</dbReference>
<evidence type="ECO:0000256" key="6">
    <source>
        <dbReference type="ARBA" id="ARBA00025804"/>
    </source>
</evidence>
<dbReference type="GO" id="GO:0006351">
    <property type="term" value="P:DNA-templated transcription"/>
    <property type="evidence" value="ECO:0007669"/>
    <property type="project" value="InterPro"/>
</dbReference>
<dbReference type="InterPro" id="IPR022842">
    <property type="entry name" value="RNAP_Rpo3/Rpb3/RPAC1"/>
</dbReference>
<reference evidence="9" key="1">
    <citation type="submission" date="2017-03" db="EMBL/GenBank/DDBJ databases">
        <authorList>
            <person name="Sharma R."/>
            <person name="Thines M."/>
        </authorList>
    </citation>
    <scope>NUCLEOTIDE SEQUENCE [LARGE SCALE GENOMIC DNA]</scope>
</reference>
<keyword evidence="5" id="KW-0539">Nucleus</keyword>
<dbReference type="FunFam" id="2.170.120.12:FF:000003">
    <property type="entry name" value="Dna-directed rna polymerases i and iii subunit"/>
    <property type="match status" value="1"/>
</dbReference>